<dbReference type="PANTHER" id="PTHR21000:SF5">
    <property type="entry name" value="DIHYDROXY-ACID DEHYDRATASE, MITOCHONDRIAL"/>
    <property type="match status" value="1"/>
</dbReference>
<feature type="non-terminal residue" evidence="5">
    <location>
        <position position="568"/>
    </location>
</feature>
<feature type="domain" description="Dihydroxy-acid/6-phosphogluconate dehydratase N-terminal" evidence="3">
    <location>
        <begin position="60"/>
        <end position="377"/>
    </location>
</feature>
<evidence type="ECO:0000259" key="3">
    <source>
        <dbReference type="Pfam" id="PF00920"/>
    </source>
</evidence>
<gene>
    <name evidence="5" type="ORF">METZ01_LOCUS172567</name>
</gene>
<dbReference type="InterPro" id="IPR037237">
    <property type="entry name" value="IlvD/EDD_N"/>
</dbReference>
<proteinExistence type="inferred from homology"/>
<dbReference type="SUPFAM" id="SSF143975">
    <property type="entry name" value="IlvD/EDD N-terminal domain-like"/>
    <property type="match status" value="1"/>
</dbReference>
<dbReference type="InterPro" id="IPR042096">
    <property type="entry name" value="Dihydro-acid_dehy_C"/>
</dbReference>
<dbReference type="Gene3D" id="3.50.30.80">
    <property type="entry name" value="IlvD/EDD C-terminal domain-like"/>
    <property type="match status" value="1"/>
</dbReference>
<name>A0A382C320_9ZZZZ</name>
<accession>A0A382C320</accession>
<feature type="domain" description="Dihydroxy-acid/6-phosphogluconate dehydratase C-terminal" evidence="4">
    <location>
        <begin position="391"/>
        <end position="567"/>
    </location>
</feature>
<reference evidence="5" key="1">
    <citation type="submission" date="2018-05" db="EMBL/GenBank/DDBJ databases">
        <authorList>
            <person name="Lanie J.A."/>
            <person name="Ng W.-L."/>
            <person name="Kazmierczak K.M."/>
            <person name="Andrzejewski T.M."/>
            <person name="Davidsen T.M."/>
            <person name="Wayne K.J."/>
            <person name="Tettelin H."/>
            <person name="Glass J.I."/>
            <person name="Rusch D."/>
            <person name="Podicherti R."/>
            <person name="Tsui H.-C.T."/>
            <person name="Winkler M.E."/>
        </authorList>
    </citation>
    <scope>NUCLEOTIDE SEQUENCE</scope>
</reference>
<sequence length="568" mass="62673">MFYKNNITKFVKNYSKISYYSHKRFSNMNKYSSEITQKKERGAAQAMLYSLGLTKADMNKAQVAVASMWYSGNPCNSKLNIFSDLISNSIKDKKMLPMQFNTIGVSDGISMGTPGMRYSLPSRELIADSIETVVNAQHYDGVICVPGCDKNLPGSLMGISRLNRPSLIVYGGSMKSSNYKGMKLDIVSAFESYGKYTSGKISEDERLDVIQNSCDKGCGSCSGLYTANTMAVCLETLGMMIPNSSSTSPGTPEKDEECNKMGDIIHNLLEKDIKPSDILTKQSFLNAITVTYAFGGSTNAVIHLLACANSAGIHLTLDDFQNLNHIPVILNMKPHGEYVMYDLSKIGGTARVTKYLIQKGLLDGSCLTVTGNSLWDNVKNCEDMEFSNQDLVFPLETPFKNDGHIKILKGNLSPNGCLSKIYKKEKVFKGKACVFDNENDMVKALSNNEIQKDSFVIIRYQGESIGCPEMLTPTSALIGHFGTENAPPLATDGRFSGGSHGILIAHLPDAYKKESLTRVIKNNDEIEINLSTNEINLLVNNEEINKRLNETPQKELNVDGYLRKFSKL</sequence>
<dbReference type="InterPro" id="IPR050165">
    <property type="entry name" value="DHAD_IlvD/Edd"/>
</dbReference>
<dbReference type="PANTHER" id="PTHR21000">
    <property type="entry name" value="DIHYDROXY-ACID DEHYDRATASE DAD"/>
    <property type="match status" value="1"/>
</dbReference>
<dbReference type="GO" id="GO:0009082">
    <property type="term" value="P:branched-chain amino acid biosynthetic process"/>
    <property type="evidence" value="ECO:0007669"/>
    <property type="project" value="TreeGrafter"/>
</dbReference>
<evidence type="ECO:0000256" key="1">
    <source>
        <dbReference type="ARBA" id="ARBA00006486"/>
    </source>
</evidence>
<dbReference type="Pfam" id="PF00920">
    <property type="entry name" value="ILVD_EDD_N"/>
    <property type="match status" value="1"/>
</dbReference>
<dbReference type="PROSITE" id="PS00886">
    <property type="entry name" value="ILVD_EDD_1"/>
    <property type="match status" value="1"/>
</dbReference>
<evidence type="ECO:0000259" key="4">
    <source>
        <dbReference type="Pfam" id="PF24877"/>
    </source>
</evidence>
<organism evidence="5">
    <name type="scientific">marine metagenome</name>
    <dbReference type="NCBI Taxonomy" id="408172"/>
    <lineage>
        <taxon>unclassified sequences</taxon>
        <taxon>metagenomes</taxon>
        <taxon>ecological metagenomes</taxon>
    </lineage>
</organism>
<comment type="similarity">
    <text evidence="1">Belongs to the IlvD/Edd family.</text>
</comment>
<dbReference type="InterPro" id="IPR000581">
    <property type="entry name" value="ILV_EDD_N"/>
</dbReference>
<evidence type="ECO:0000256" key="2">
    <source>
        <dbReference type="ARBA" id="ARBA00023239"/>
    </source>
</evidence>
<dbReference type="SUPFAM" id="SSF52016">
    <property type="entry name" value="LeuD/IlvD-like"/>
    <property type="match status" value="1"/>
</dbReference>
<dbReference type="EMBL" id="UINC01032292">
    <property type="protein sequence ID" value="SVB19713.1"/>
    <property type="molecule type" value="Genomic_DNA"/>
</dbReference>
<dbReference type="AlphaFoldDB" id="A0A382C320"/>
<protein>
    <recommendedName>
        <fullName evidence="6">Dihydroxy-acid dehydratase</fullName>
    </recommendedName>
</protein>
<dbReference type="GO" id="GO:0004160">
    <property type="term" value="F:dihydroxy-acid dehydratase activity"/>
    <property type="evidence" value="ECO:0007669"/>
    <property type="project" value="TreeGrafter"/>
</dbReference>
<evidence type="ECO:0000313" key="5">
    <source>
        <dbReference type="EMBL" id="SVB19713.1"/>
    </source>
</evidence>
<dbReference type="Pfam" id="PF24877">
    <property type="entry name" value="ILV_EDD_C"/>
    <property type="match status" value="1"/>
</dbReference>
<dbReference type="InterPro" id="IPR020558">
    <property type="entry name" value="DiOHA_6PGluconate_deHydtase_CS"/>
</dbReference>
<dbReference type="InterPro" id="IPR056740">
    <property type="entry name" value="ILV_EDD_C"/>
</dbReference>
<evidence type="ECO:0008006" key="6">
    <source>
        <dbReference type="Google" id="ProtNLM"/>
    </source>
</evidence>
<keyword evidence="2" id="KW-0456">Lyase</keyword>